<dbReference type="Gene3D" id="1.20.1250.20">
    <property type="entry name" value="MFS general substrate transporter like domains"/>
    <property type="match status" value="1"/>
</dbReference>
<comment type="caution">
    <text evidence="7">The sequence shown here is derived from an EMBL/GenBank/DDBJ whole genome shotgun (WGS) entry which is preliminary data.</text>
</comment>
<dbReference type="PANTHER" id="PTHR42718">
    <property type="entry name" value="MAJOR FACILITATOR SUPERFAMILY MULTIDRUG TRANSPORTER MFSC"/>
    <property type="match status" value="1"/>
</dbReference>
<evidence type="ECO:0008006" key="9">
    <source>
        <dbReference type="Google" id="ProtNLM"/>
    </source>
</evidence>
<evidence type="ECO:0000256" key="5">
    <source>
        <dbReference type="ARBA" id="ARBA00023136"/>
    </source>
</evidence>
<feature type="transmembrane region" description="Helical" evidence="6">
    <location>
        <begin position="46"/>
        <end position="63"/>
    </location>
</feature>
<evidence type="ECO:0000313" key="8">
    <source>
        <dbReference type="Proteomes" id="UP001168505"/>
    </source>
</evidence>
<dbReference type="EMBL" id="JAUEIR010000001">
    <property type="protein sequence ID" value="MDN0068483.1"/>
    <property type="molecule type" value="Genomic_DNA"/>
</dbReference>
<keyword evidence="3 6" id="KW-0812">Transmembrane</keyword>
<keyword evidence="4 6" id="KW-1133">Transmembrane helix</keyword>
<evidence type="ECO:0000256" key="4">
    <source>
        <dbReference type="ARBA" id="ARBA00022989"/>
    </source>
</evidence>
<gene>
    <name evidence="7" type="ORF">QVN40_02050</name>
</gene>
<dbReference type="RefSeq" id="WP_204570218.1">
    <property type="nucleotide sequence ID" value="NZ_JAUEIR010000001.1"/>
</dbReference>
<sequence length="209" mass="20923">MSSAASACMPRSNKWVILFTIVAMTFMSTLDSSIVNIAFPVMQEELGAIPLGMAAVGPAAGALSDRIGSALPCFTGLVICAVGIAFTGSLPATAPLAVIVVGMLVMAVGTGLFQSPNNSLVMGSVAPEHLGFAGSVISLVRYLGMSVGVSGGSALLYGRMSEGAGYAVDAFIEGRPDLFCSGFSFTFAVIAALVAAGAVLCAAAARTKG</sequence>
<reference evidence="7" key="1">
    <citation type="submission" date="2023-06" db="EMBL/GenBank/DDBJ databases">
        <authorList>
            <person name="Zeman M."/>
            <person name="Kubasova T."/>
            <person name="Jahodarova E."/>
            <person name="Nykrynova M."/>
            <person name="Rychlik I."/>
        </authorList>
    </citation>
    <scope>NUCLEOTIDE SEQUENCE</scope>
    <source>
        <strain evidence="7">15_COKtk</strain>
    </source>
</reference>
<evidence type="ECO:0000256" key="3">
    <source>
        <dbReference type="ARBA" id="ARBA00022692"/>
    </source>
</evidence>
<dbReference type="InterPro" id="IPR036259">
    <property type="entry name" value="MFS_trans_sf"/>
</dbReference>
<dbReference type="InterPro" id="IPR011701">
    <property type="entry name" value="MFS"/>
</dbReference>
<feature type="transmembrane region" description="Helical" evidence="6">
    <location>
        <begin position="15"/>
        <end position="39"/>
    </location>
</feature>
<proteinExistence type="predicted"/>
<dbReference type="PANTHER" id="PTHR42718:SF9">
    <property type="entry name" value="MAJOR FACILITATOR SUPERFAMILY MULTIDRUG TRANSPORTER MFSC"/>
    <property type="match status" value="1"/>
</dbReference>
<reference evidence="7" key="2">
    <citation type="submission" date="2023-08" db="EMBL/GenBank/DDBJ databases">
        <title>Identification and characterization of horizontal gene transfer across gut microbiota members of farm animals based on homology search.</title>
        <authorList>
            <person name="Schwarzerova J."/>
            <person name="Nykrynova M."/>
            <person name="Jureckova K."/>
            <person name="Cejkova D."/>
            <person name="Rychlik I."/>
        </authorList>
    </citation>
    <scope>NUCLEOTIDE SEQUENCE</scope>
    <source>
        <strain evidence="7">15_COKtk</strain>
    </source>
</reference>
<dbReference type="AlphaFoldDB" id="A0AAW7JRQ8"/>
<evidence type="ECO:0000256" key="1">
    <source>
        <dbReference type="ARBA" id="ARBA00004141"/>
    </source>
</evidence>
<feature type="transmembrane region" description="Helical" evidence="6">
    <location>
        <begin position="94"/>
        <end position="113"/>
    </location>
</feature>
<evidence type="ECO:0000313" key="7">
    <source>
        <dbReference type="EMBL" id="MDN0068483.1"/>
    </source>
</evidence>
<keyword evidence="2" id="KW-0813">Transport</keyword>
<dbReference type="Pfam" id="PF07690">
    <property type="entry name" value="MFS_1"/>
    <property type="match status" value="1"/>
</dbReference>
<feature type="transmembrane region" description="Helical" evidence="6">
    <location>
        <begin position="69"/>
        <end position="87"/>
    </location>
</feature>
<feature type="transmembrane region" description="Helical" evidence="6">
    <location>
        <begin position="133"/>
        <end position="157"/>
    </location>
</feature>
<organism evidence="7 8">
    <name type="scientific">Collinsella ihumii</name>
    <dbReference type="NCBI Taxonomy" id="1720204"/>
    <lineage>
        <taxon>Bacteria</taxon>
        <taxon>Bacillati</taxon>
        <taxon>Actinomycetota</taxon>
        <taxon>Coriobacteriia</taxon>
        <taxon>Coriobacteriales</taxon>
        <taxon>Coriobacteriaceae</taxon>
        <taxon>Collinsella</taxon>
    </lineage>
</organism>
<dbReference type="SUPFAM" id="SSF103473">
    <property type="entry name" value="MFS general substrate transporter"/>
    <property type="match status" value="1"/>
</dbReference>
<accession>A0AAW7JRQ8</accession>
<feature type="transmembrane region" description="Helical" evidence="6">
    <location>
        <begin position="178"/>
        <end position="205"/>
    </location>
</feature>
<dbReference type="Proteomes" id="UP001168505">
    <property type="component" value="Unassembled WGS sequence"/>
</dbReference>
<name>A0AAW7JRQ8_9ACTN</name>
<evidence type="ECO:0000256" key="2">
    <source>
        <dbReference type="ARBA" id="ARBA00022448"/>
    </source>
</evidence>
<protein>
    <recommendedName>
        <fullName evidence="9">MFS transporter</fullName>
    </recommendedName>
</protein>
<comment type="subcellular location">
    <subcellularLocation>
        <location evidence="1">Membrane</location>
        <topology evidence="1">Multi-pass membrane protein</topology>
    </subcellularLocation>
</comment>
<dbReference type="GO" id="GO:0022857">
    <property type="term" value="F:transmembrane transporter activity"/>
    <property type="evidence" value="ECO:0007669"/>
    <property type="project" value="InterPro"/>
</dbReference>
<keyword evidence="5 6" id="KW-0472">Membrane</keyword>
<evidence type="ECO:0000256" key="6">
    <source>
        <dbReference type="SAM" id="Phobius"/>
    </source>
</evidence>
<dbReference type="GO" id="GO:0016020">
    <property type="term" value="C:membrane"/>
    <property type="evidence" value="ECO:0007669"/>
    <property type="project" value="UniProtKB-SubCell"/>
</dbReference>